<dbReference type="InterPro" id="IPR036390">
    <property type="entry name" value="WH_DNA-bd_sf"/>
</dbReference>
<evidence type="ECO:0000259" key="5">
    <source>
        <dbReference type="PROSITE" id="PS50931"/>
    </source>
</evidence>
<dbReference type="InterPro" id="IPR036388">
    <property type="entry name" value="WH-like_DNA-bd_sf"/>
</dbReference>
<dbReference type="EMBL" id="JAPMXC010000004">
    <property type="protein sequence ID" value="MCY0388434.1"/>
    <property type="molecule type" value="Genomic_DNA"/>
</dbReference>
<dbReference type="InterPro" id="IPR005119">
    <property type="entry name" value="LysR_subst-bd"/>
</dbReference>
<dbReference type="Pfam" id="PF00126">
    <property type="entry name" value="HTH_1"/>
    <property type="match status" value="1"/>
</dbReference>
<comment type="similarity">
    <text evidence="1">Belongs to the LysR transcriptional regulatory family.</text>
</comment>
<keyword evidence="2" id="KW-0805">Transcription regulation</keyword>
<evidence type="ECO:0000256" key="1">
    <source>
        <dbReference type="ARBA" id="ARBA00009437"/>
    </source>
</evidence>
<accession>A0ABT3ZPF6</accession>
<name>A0ABT3ZPF6_9BURK</name>
<protein>
    <submittedName>
        <fullName evidence="6">LysR family transcriptional regulator</fullName>
    </submittedName>
</protein>
<evidence type="ECO:0000256" key="4">
    <source>
        <dbReference type="ARBA" id="ARBA00023163"/>
    </source>
</evidence>
<dbReference type="InterPro" id="IPR000847">
    <property type="entry name" value="LysR_HTH_N"/>
</dbReference>
<dbReference type="SUPFAM" id="SSF53850">
    <property type="entry name" value="Periplasmic binding protein-like II"/>
    <property type="match status" value="1"/>
</dbReference>
<evidence type="ECO:0000313" key="6">
    <source>
        <dbReference type="EMBL" id="MCY0388434.1"/>
    </source>
</evidence>
<keyword evidence="3" id="KW-0238">DNA-binding</keyword>
<keyword evidence="4" id="KW-0804">Transcription</keyword>
<dbReference type="PRINTS" id="PR00039">
    <property type="entry name" value="HTHLYSR"/>
</dbReference>
<evidence type="ECO:0000313" key="7">
    <source>
        <dbReference type="Proteomes" id="UP001082899"/>
    </source>
</evidence>
<dbReference type="PANTHER" id="PTHR30126">
    <property type="entry name" value="HTH-TYPE TRANSCRIPTIONAL REGULATOR"/>
    <property type="match status" value="1"/>
</dbReference>
<evidence type="ECO:0000256" key="2">
    <source>
        <dbReference type="ARBA" id="ARBA00023015"/>
    </source>
</evidence>
<dbReference type="PANTHER" id="PTHR30126:SF39">
    <property type="entry name" value="HTH-TYPE TRANSCRIPTIONAL REGULATOR CYSL"/>
    <property type="match status" value="1"/>
</dbReference>
<proteinExistence type="inferred from homology"/>
<gene>
    <name evidence="6" type="ORF">OVY01_14590</name>
</gene>
<keyword evidence="7" id="KW-1185">Reference proteome</keyword>
<dbReference type="Gene3D" id="1.10.10.10">
    <property type="entry name" value="Winged helix-like DNA-binding domain superfamily/Winged helix DNA-binding domain"/>
    <property type="match status" value="1"/>
</dbReference>
<dbReference type="PROSITE" id="PS50931">
    <property type="entry name" value="HTH_LYSR"/>
    <property type="match status" value="1"/>
</dbReference>
<sequence>MNFTHLEAFLSVARAGSVSGGAGRLNVSQPAVTREIKELEGRIGLILFDRLPRGVALTQAGHVLLTYAERIFALADAAESELRELAGLTAGQLAVGASATVGVYLIPDMIARFNGTYPQVNIELNVVNTELVEAGLMAQTYALGFIEGPYDANIFDAEEIGIDEIVIVASPSHPMAGKKVAATTLLNKQLILREPGSGTRAAVEEAYSRANLTIVPAMSISHTEAIKRMLLRGKSLAYLSRLSVADELRRKELATVKLIDFDIKRSLRMIWLKNRSFSPSTASFIALVREARLTDQKLTSE</sequence>
<organism evidence="6 7">
    <name type="scientific">Robbsia betulipollinis</name>
    <dbReference type="NCBI Taxonomy" id="2981849"/>
    <lineage>
        <taxon>Bacteria</taxon>
        <taxon>Pseudomonadati</taxon>
        <taxon>Pseudomonadota</taxon>
        <taxon>Betaproteobacteria</taxon>
        <taxon>Burkholderiales</taxon>
        <taxon>Burkholderiaceae</taxon>
        <taxon>Robbsia</taxon>
    </lineage>
</organism>
<evidence type="ECO:0000256" key="3">
    <source>
        <dbReference type="ARBA" id="ARBA00023125"/>
    </source>
</evidence>
<dbReference type="SUPFAM" id="SSF46785">
    <property type="entry name" value="Winged helix' DNA-binding domain"/>
    <property type="match status" value="1"/>
</dbReference>
<dbReference type="Pfam" id="PF03466">
    <property type="entry name" value="LysR_substrate"/>
    <property type="match status" value="1"/>
</dbReference>
<reference evidence="6" key="1">
    <citation type="submission" date="2022-11" db="EMBL/GenBank/DDBJ databases">
        <title>Robbsia betulipollinis sp. nov., isolated from pollen of birch (Betula pendula).</title>
        <authorList>
            <person name="Shi H."/>
            <person name="Ambika Manirajan B."/>
            <person name="Ratering S."/>
            <person name="Geissler-Plaum R."/>
            <person name="Schnell S."/>
        </authorList>
    </citation>
    <scope>NUCLEOTIDE SEQUENCE</scope>
    <source>
        <strain evidence="6">Bb-Pol-6</strain>
    </source>
</reference>
<comment type="caution">
    <text evidence="6">The sequence shown here is derived from an EMBL/GenBank/DDBJ whole genome shotgun (WGS) entry which is preliminary data.</text>
</comment>
<dbReference type="RefSeq" id="WP_267848327.1">
    <property type="nucleotide sequence ID" value="NZ_JAPMXC010000004.1"/>
</dbReference>
<feature type="domain" description="HTH lysR-type" evidence="5">
    <location>
        <begin position="1"/>
        <end position="58"/>
    </location>
</feature>
<dbReference type="Proteomes" id="UP001082899">
    <property type="component" value="Unassembled WGS sequence"/>
</dbReference>
<dbReference type="Gene3D" id="3.40.190.10">
    <property type="entry name" value="Periplasmic binding protein-like II"/>
    <property type="match status" value="2"/>
</dbReference>